<dbReference type="Gene3D" id="1.25.10.10">
    <property type="entry name" value="Leucine-rich Repeat Variant"/>
    <property type="match status" value="1"/>
</dbReference>
<keyword evidence="8" id="KW-1185">Reference proteome</keyword>
<name>D3B4Y0_HETP5</name>
<proteinExistence type="predicted"/>
<evidence type="ECO:0000256" key="3">
    <source>
        <dbReference type="ARBA" id="ARBA00023242"/>
    </source>
</evidence>
<dbReference type="InterPro" id="IPR032460">
    <property type="entry name" value="Symplekin/Pta1_N"/>
</dbReference>
<evidence type="ECO:0000256" key="5">
    <source>
        <dbReference type="SAM" id="MobiDB-lite"/>
    </source>
</evidence>
<dbReference type="STRING" id="670386.D3B4Y0"/>
<evidence type="ECO:0000256" key="4">
    <source>
        <dbReference type="SAM" id="Coils"/>
    </source>
</evidence>
<evidence type="ECO:0000313" key="7">
    <source>
        <dbReference type="EMBL" id="EFA84378.1"/>
    </source>
</evidence>
<dbReference type="Pfam" id="PF11935">
    <property type="entry name" value="SYMPK_PTA1_N"/>
    <property type="match status" value="1"/>
</dbReference>
<feature type="compositionally biased region" description="Pro residues" evidence="5">
    <location>
        <begin position="418"/>
        <end position="430"/>
    </location>
</feature>
<evidence type="ECO:0000313" key="8">
    <source>
        <dbReference type="Proteomes" id="UP000001396"/>
    </source>
</evidence>
<feature type="compositionally biased region" description="Low complexity" evidence="5">
    <location>
        <begin position="572"/>
        <end position="592"/>
    </location>
</feature>
<dbReference type="InterPro" id="IPR021850">
    <property type="entry name" value="Symplekin/Pta1"/>
</dbReference>
<reference evidence="7 8" key="1">
    <citation type="journal article" date="2011" name="Genome Res.">
        <title>Phylogeny-wide analysis of social amoeba genomes highlights ancient origins for complex intercellular communication.</title>
        <authorList>
            <person name="Heidel A.J."/>
            <person name="Lawal H.M."/>
            <person name="Felder M."/>
            <person name="Schilde C."/>
            <person name="Helps N.R."/>
            <person name="Tunggal B."/>
            <person name="Rivero F."/>
            <person name="John U."/>
            <person name="Schleicher M."/>
            <person name="Eichinger L."/>
            <person name="Platzer M."/>
            <person name="Noegel A.A."/>
            <person name="Schaap P."/>
            <person name="Gloeckner G."/>
        </authorList>
    </citation>
    <scope>NUCLEOTIDE SEQUENCE [LARGE SCALE GENOMIC DNA]</scope>
    <source>
        <strain evidence="8">ATCC 26659 / Pp 5 / PN500</strain>
    </source>
</reference>
<comment type="subcellular location">
    <subcellularLocation>
        <location evidence="1">Nucleus</location>
    </subcellularLocation>
</comment>
<accession>D3B4Y0</accession>
<dbReference type="EMBL" id="ADBJ01000010">
    <property type="protein sequence ID" value="EFA84378.1"/>
    <property type="molecule type" value="Genomic_DNA"/>
</dbReference>
<evidence type="ECO:0000256" key="2">
    <source>
        <dbReference type="ARBA" id="ARBA00022664"/>
    </source>
</evidence>
<keyword evidence="4" id="KW-0175">Coiled coil</keyword>
<dbReference type="RefSeq" id="XP_020436493.1">
    <property type="nucleotide sequence ID" value="XM_020574421.1"/>
</dbReference>
<dbReference type="GO" id="GO:0005847">
    <property type="term" value="C:mRNA cleavage and polyadenylation specificity factor complex"/>
    <property type="evidence" value="ECO:0007669"/>
    <property type="project" value="TreeGrafter"/>
</dbReference>
<sequence length="957" mass="106781">MSNNNDVDVATLLNSASIASDTEKIDLLASAFELMSHRDTALLNEYYTSLIQFALDSTVQIKKQIIGFIELTCKSKPQCNVSISKDILKYLLGQSPQVIKRTILCFTNLVRSLLSYTLTSNNNDVGDVWSSFNELRRYILDPSCSILSISDSTMAHSFKLLEILILCYSVSNEAMGSSGTSSSTVVQRRYRSDEEFSLDRVPPVHNLLNRQQLQKDCTSYLNTLLDHIVSLDSMLKNTLVSPFVQDLSRALSSIDVSPKEIDEASRWYRGEPEKKKRLNEQPDINNMKKLKSEQQQQQQIQQQQTQQQQQQHLLQQQQQQQQFQQFQQNNNGYINNNNNRIPSPIIYKPGIHLDNETQLKVISSLESLRPDFVADLIIENMNISPFFSLLQNIQHNQNTDKLFQFVNSYQQPIQSLSSPPPSSTSYPYPPNNNNMLTSPPTPIIPPPTFKSATTNDPRRKSESPPLPIGMIDNNSVGSAISSIGIPNAAMTMPMDTSQPSTSTTLLSPTAKPIDVYEEEQEQEEPELDKLLESEELLDQDKEQDANAGIGAVSKPDNDNPDGLDSNEMRGVTSTSTTSTTTTTASTTTASTSDITQGFSINPTFKIPTLNTDQINNIIDRSMQRLKHSEKGAIQGGKKLLWSSLFARLLSVNERKESNANHLLQNQMIEYILEEFCLFNHAVDPNEFIRANTVRVLSEELFKFASLSQKIELFVIDQLLSVLPQPDDQSMNQDKPTINNKLQLFFSICAKKPSLLTEVIECYPRCTDAVKDMIVEMIGPVVSSIGQANESLLQIIQVCPVGSEKLVYQIIDSLSTSKATTTTTTSDSEVSTTTAAAEQPLLSKEFVQSVRTLSKSTKDVKFLLPVVNGLDKSEIIEMLPTFVMPPSDIANDSNDRYLHQEYRCFPTGDTGRNHSTAYSSTYAAQDTDENNASGTPEIPASQTVHCRYASLSTANNNN</sequence>
<dbReference type="AlphaFoldDB" id="D3B4Y0"/>
<dbReference type="PANTHER" id="PTHR15245:SF20">
    <property type="entry name" value="SYMPLEKIN"/>
    <property type="match status" value="1"/>
</dbReference>
<dbReference type="Proteomes" id="UP000001396">
    <property type="component" value="Unassembled WGS sequence"/>
</dbReference>
<dbReference type="FunCoup" id="D3B4Y0">
    <property type="interactions" value="148"/>
</dbReference>
<dbReference type="GO" id="GO:0006397">
    <property type="term" value="P:mRNA processing"/>
    <property type="evidence" value="ECO:0007669"/>
    <property type="project" value="UniProtKB-KW"/>
</dbReference>
<protein>
    <submittedName>
        <fullName evidence="7">Symplekin</fullName>
    </submittedName>
</protein>
<evidence type="ECO:0000256" key="1">
    <source>
        <dbReference type="ARBA" id="ARBA00004123"/>
    </source>
</evidence>
<organism evidence="7 8">
    <name type="scientific">Heterostelium pallidum (strain ATCC 26659 / Pp 5 / PN500)</name>
    <name type="common">Cellular slime mold</name>
    <name type="synonym">Polysphondylium pallidum</name>
    <dbReference type="NCBI Taxonomy" id="670386"/>
    <lineage>
        <taxon>Eukaryota</taxon>
        <taxon>Amoebozoa</taxon>
        <taxon>Evosea</taxon>
        <taxon>Eumycetozoa</taxon>
        <taxon>Dictyostelia</taxon>
        <taxon>Acytosteliales</taxon>
        <taxon>Acytosteliaceae</taxon>
        <taxon>Heterostelium</taxon>
    </lineage>
</organism>
<dbReference type="InParanoid" id="D3B4Y0"/>
<comment type="caution">
    <text evidence="7">The sequence shown here is derived from an EMBL/GenBank/DDBJ whole genome shotgun (WGS) entry which is preliminary data.</text>
</comment>
<feature type="region of interest" description="Disordered" evidence="5">
    <location>
        <begin position="547"/>
        <end position="597"/>
    </location>
</feature>
<feature type="compositionally biased region" description="Pro residues" evidence="5">
    <location>
        <begin position="439"/>
        <end position="448"/>
    </location>
</feature>
<evidence type="ECO:0000259" key="6">
    <source>
        <dbReference type="Pfam" id="PF11935"/>
    </source>
</evidence>
<feature type="domain" description="Symplekin/Pta1 N-terminal" evidence="6">
    <location>
        <begin position="96"/>
        <end position="247"/>
    </location>
</feature>
<gene>
    <name evidence="7" type="primary">sympk</name>
    <name evidence="7" type="ORF">PPL_03456</name>
</gene>
<keyword evidence="3" id="KW-0539">Nucleus</keyword>
<feature type="region of interest" description="Disordered" evidence="5">
    <location>
        <begin position="413"/>
        <end position="473"/>
    </location>
</feature>
<keyword evidence="2" id="KW-0507">mRNA processing</keyword>
<dbReference type="InterPro" id="IPR011989">
    <property type="entry name" value="ARM-like"/>
</dbReference>
<dbReference type="PANTHER" id="PTHR15245">
    <property type="entry name" value="SYMPLEKIN-RELATED"/>
    <property type="match status" value="1"/>
</dbReference>
<dbReference type="GeneID" id="31358977"/>
<feature type="coiled-coil region" evidence="4">
    <location>
        <begin position="287"/>
        <end position="320"/>
    </location>
</feature>